<dbReference type="Gene3D" id="3.30.420.10">
    <property type="entry name" value="Ribonuclease H-like superfamily/Ribonuclease H"/>
    <property type="match status" value="1"/>
</dbReference>
<sequence length="741" mass="82354">MTGLAEVLDLSAGVELILDGEPWKVELREPHLGRVQLVAADGTRQRVSFAFLANHPSCRPSSRTEASGAARGRQPPAAGDLPPDKLRLAQLRMAHLLEVATGFRSGDPGRPGPGEPKPCYDPDRTTLSERRLAKVAELAVLDRQEAGLLGLAKVGYRTLIRWEQGRRRSGLIGCADERWLRQSGGHPSVGEQVREAILAVRAETLHRSRISMRSRETMIHQYVREMFGPEVVVPSYNTLRRVWREWFGSGGGRQRYVRSAQLPTPGGHVLIDRPGQVVALDTTVLPVMVRESVFADPTTVHLTLALDVYTHSLCAFRLTLVSDTSVDVAMVLRDVMLPLPMRPEWGPELEWPYPGLPAAVVAEFAGHKVAGLPFFSPETVTTDHGSVYKNHHLVEVQRVLGCNILPARVLRPTDKHAVERVFGAIRSLLFERLPGYSGIDIADRGADPEGDAVLTVAEMEHLIATWIVALWQNRRLGEYAPAWDPGGDHSPNSLFAASFQQAGFALQIPAPELYYQLLPAHHVGIHGDRGVKIAGLWYDGDALDPYRSELSSRGGRHKGRWRIHREPRDRRTVFFQDPLTHEWHPLRWTGLPPEGQVPAFGDQRVEELLTVVRKAGLRPRSDAELLPLLLELLSARIPVEQWPTQLSKTERIGHSREENRAESAAEDRPADRHHPAQDLQAPRPIQAVRALDAERRHRREQAQGPGQPRVPPPLGAAYRRGNLFALPDPEDPPQAATSGDD</sequence>
<feature type="region of interest" description="Disordered" evidence="1">
    <location>
        <begin position="647"/>
        <end position="741"/>
    </location>
</feature>
<gene>
    <name evidence="3" type="ORF">FHR32_000255</name>
</gene>
<feature type="domain" description="Integrase catalytic" evidence="2">
    <location>
        <begin position="270"/>
        <end position="499"/>
    </location>
</feature>
<dbReference type="AlphaFoldDB" id="A0A7W7RPU2"/>
<evidence type="ECO:0000313" key="3">
    <source>
        <dbReference type="EMBL" id="MBB4935950.1"/>
    </source>
</evidence>
<dbReference type="Proteomes" id="UP000534286">
    <property type="component" value="Unassembled WGS sequence"/>
</dbReference>
<comment type="caution">
    <text evidence="3">The sequence shown here is derived from an EMBL/GenBank/DDBJ whole genome shotgun (WGS) entry which is preliminary data.</text>
</comment>
<dbReference type="InterPro" id="IPR012337">
    <property type="entry name" value="RNaseH-like_sf"/>
</dbReference>
<evidence type="ECO:0000313" key="4">
    <source>
        <dbReference type="Proteomes" id="UP000534286"/>
    </source>
</evidence>
<protein>
    <recommendedName>
        <fullName evidence="2">Integrase catalytic domain-containing protein</fullName>
    </recommendedName>
</protein>
<feature type="compositionally biased region" description="Low complexity" evidence="1">
    <location>
        <begin position="66"/>
        <end position="79"/>
    </location>
</feature>
<dbReference type="EMBL" id="JACHJU010000001">
    <property type="protein sequence ID" value="MBB4935950.1"/>
    <property type="molecule type" value="Genomic_DNA"/>
</dbReference>
<proteinExistence type="predicted"/>
<feature type="region of interest" description="Disordered" evidence="1">
    <location>
        <begin position="56"/>
        <end position="83"/>
    </location>
</feature>
<organism evidence="3 4">
    <name type="scientific">Streptosporangium album</name>
    <dbReference type="NCBI Taxonomy" id="47479"/>
    <lineage>
        <taxon>Bacteria</taxon>
        <taxon>Bacillati</taxon>
        <taxon>Actinomycetota</taxon>
        <taxon>Actinomycetes</taxon>
        <taxon>Streptosporangiales</taxon>
        <taxon>Streptosporangiaceae</taxon>
        <taxon>Streptosporangium</taxon>
    </lineage>
</organism>
<dbReference type="RefSeq" id="WP_184752204.1">
    <property type="nucleotide sequence ID" value="NZ_BAABEK010000084.1"/>
</dbReference>
<feature type="region of interest" description="Disordered" evidence="1">
    <location>
        <begin position="102"/>
        <end position="124"/>
    </location>
</feature>
<keyword evidence="4" id="KW-1185">Reference proteome</keyword>
<dbReference type="SUPFAM" id="SSF53098">
    <property type="entry name" value="Ribonuclease H-like"/>
    <property type="match status" value="1"/>
</dbReference>
<reference evidence="3 4" key="1">
    <citation type="submission" date="2020-08" db="EMBL/GenBank/DDBJ databases">
        <title>Sequencing the genomes of 1000 actinobacteria strains.</title>
        <authorList>
            <person name="Klenk H.-P."/>
        </authorList>
    </citation>
    <scope>NUCLEOTIDE SEQUENCE [LARGE SCALE GENOMIC DNA]</scope>
    <source>
        <strain evidence="3 4">DSM 43023</strain>
    </source>
</reference>
<dbReference type="GO" id="GO:0015074">
    <property type="term" value="P:DNA integration"/>
    <property type="evidence" value="ECO:0007669"/>
    <property type="project" value="InterPro"/>
</dbReference>
<dbReference type="PROSITE" id="PS50994">
    <property type="entry name" value="INTEGRASE"/>
    <property type="match status" value="1"/>
</dbReference>
<dbReference type="InterPro" id="IPR036397">
    <property type="entry name" value="RNaseH_sf"/>
</dbReference>
<dbReference type="InterPro" id="IPR001584">
    <property type="entry name" value="Integrase_cat-core"/>
</dbReference>
<dbReference type="GO" id="GO:0003676">
    <property type="term" value="F:nucleic acid binding"/>
    <property type="evidence" value="ECO:0007669"/>
    <property type="project" value="InterPro"/>
</dbReference>
<evidence type="ECO:0000256" key="1">
    <source>
        <dbReference type="SAM" id="MobiDB-lite"/>
    </source>
</evidence>
<name>A0A7W7RPU2_9ACTN</name>
<accession>A0A7W7RPU2</accession>
<feature type="compositionally biased region" description="Basic and acidic residues" evidence="1">
    <location>
        <begin position="648"/>
        <end position="676"/>
    </location>
</feature>
<evidence type="ECO:0000259" key="2">
    <source>
        <dbReference type="PROSITE" id="PS50994"/>
    </source>
</evidence>